<dbReference type="RefSeq" id="WP_105040473.1">
    <property type="nucleotide sequence ID" value="NZ_PPSL01000005.1"/>
</dbReference>
<name>A0A2S7SSU7_9BACT</name>
<reference evidence="3 4" key="1">
    <citation type="submission" date="2018-01" db="EMBL/GenBank/DDBJ databases">
        <title>A novel member of the phylum Bacteroidetes isolated from glacier ice.</title>
        <authorList>
            <person name="Liu Q."/>
            <person name="Xin Y.-H."/>
        </authorList>
    </citation>
    <scope>NUCLEOTIDE SEQUENCE [LARGE SCALE GENOMIC DNA]</scope>
    <source>
        <strain evidence="3 4">RB1R16</strain>
    </source>
</reference>
<evidence type="ECO:0000256" key="2">
    <source>
        <dbReference type="SAM" id="SignalP"/>
    </source>
</evidence>
<feature type="transmembrane region" description="Helical" evidence="1">
    <location>
        <begin position="98"/>
        <end position="120"/>
    </location>
</feature>
<keyword evidence="2" id="KW-0732">Signal</keyword>
<comment type="caution">
    <text evidence="3">The sequence shown here is derived from an EMBL/GenBank/DDBJ whole genome shotgun (WGS) entry which is preliminary data.</text>
</comment>
<keyword evidence="1" id="KW-0812">Transmembrane</keyword>
<feature type="signal peptide" evidence="2">
    <location>
        <begin position="1"/>
        <end position="22"/>
    </location>
</feature>
<evidence type="ECO:0000313" key="3">
    <source>
        <dbReference type="EMBL" id="PQJ09701.1"/>
    </source>
</evidence>
<gene>
    <name evidence="3" type="ORF">CJD36_017370</name>
</gene>
<feature type="chain" id="PRO_5015467642" description="Transmembrane protein" evidence="2">
    <location>
        <begin position="23"/>
        <end position="135"/>
    </location>
</feature>
<keyword evidence="1" id="KW-1133">Transmembrane helix</keyword>
<dbReference type="EMBL" id="PPSL01000005">
    <property type="protein sequence ID" value="PQJ09701.1"/>
    <property type="molecule type" value="Genomic_DNA"/>
</dbReference>
<keyword evidence="1" id="KW-0472">Membrane</keyword>
<feature type="transmembrane region" description="Helical" evidence="1">
    <location>
        <begin position="75"/>
        <end position="92"/>
    </location>
</feature>
<dbReference type="Proteomes" id="UP000239872">
    <property type="component" value="Unassembled WGS sequence"/>
</dbReference>
<dbReference type="OrthoDB" id="2692128at2"/>
<evidence type="ECO:0000256" key="1">
    <source>
        <dbReference type="SAM" id="Phobius"/>
    </source>
</evidence>
<organism evidence="3 4">
    <name type="scientific">Flavipsychrobacter stenotrophus</name>
    <dbReference type="NCBI Taxonomy" id="2077091"/>
    <lineage>
        <taxon>Bacteria</taxon>
        <taxon>Pseudomonadati</taxon>
        <taxon>Bacteroidota</taxon>
        <taxon>Chitinophagia</taxon>
        <taxon>Chitinophagales</taxon>
        <taxon>Chitinophagaceae</taxon>
        <taxon>Flavipsychrobacter</taxon>
    </lineage>
</organism>
<sequence>MSIRIIVLLLALTIGINTASQAAFVVDKAKTEHNQAPITATNEESVLPADATVTAAPATMASAAPTFGKARISKFAYVMLSIFLLGFVAVGLNDYWRGSSWIVCLVLCLLYVPGLIYALVSMPKYYHNKNKSFRY</sequence>
<evidence type="ECO:0008006" key="5">
    <source>
        <dbReference type="Google" id="ProtNLM"/>
    </source>
</evidence>
<proteinExistence type="predicted"/>
<keyword evidence="4" id="KW-1185">Reference proteome</keyword>
<protein>
    <recommendedName>
        <fullName evidence="5">Transmembrane protein</fullName>
    </recommendedName>
</protein>
<evidence type="ECO:0000313" key="4">
    <source>
        <dbReference type="Proteomes" id="UP000239872"/>
    </source>
</evidence>
<accession>A0A2S7SSU7</accession>
<dbReference type="AlphaFoldDB" id="A0A2S7SSU7"/>